<organism evidence="12 13">
    <name type="scientific">Jiangella alba</name>
    <dbReference type="NCBI Taxonomy" id="561176"/>
    <lineage>
        <taxon>Bacteria</taxon>
        <taxon>Bacillati</taxon>
        <taxon>Actinomycetota</taxon>
        <taxon>Actinomycetes</taxon>
        <taxon>Jiangellales</taxon>
        <taxon>Jiangellaceae</taxon>
        <taxon>Jiangella</taxon>
    </lineage>
</organism>
<evidence type="ECO:0000256" key="2">
    <source>
        <dbReference type="ARBA" id="ARBA00006490"/>
    </source>
</evidence>
<evidence type="ECO:0000256" key="1">
    <source>
        <dbReference type="ARBA" id="ARBA00001933"/>
    </source>
</evidence>
<dbReference type="EC" id="2.8.1.7" evidence="3"/>
<evidence type="ECO:0000259" key="11">
    <source>
        <dbReference type="Pfam" id="PF00266"/>
    </source>
</evidence>
<sequence length="401" mass="40937">MSERRVYLDHAATTPVLPEVIDVVAAAMATLGNPSSLHASGRHARKLVEEARESVAAGLGARPSEVVFTSGGTEADNLAVKGLYWARRAADPRRVRILASAVEHHAVLDTVDWLAAEQGAKVEWLPVDATGRLDVDALRRVVEADPESVALITVMWANNEVGTVQPVGEVVAVAHEHGIAVHSDAVQAVGALPVHFGDSGLDAMTVSGHKAGAPVGVGALLLRREADVVPVLHGGGQERDVRSGTLDAPAVTGLAAALRSTLADVPARSAALTVLRERLVAGVRAAVPDAVLNGSPGGLPGIAHFSFPGCEGDALLLLLDAAGIDCSTGSACTAGVPEPSHVLLAMGAPHEQARGSLRFSLGHTSTAHDVDALVAAIGPAVERARAAGIVNVATSRSTGGN</sequence>
<dbReference type="PANTHER" id="PTHR11601:SF34">
    <property type="entry name" value="CYSTEINE DESULFURASE"/>
    <property type="match status" value="1"/>
</dbReference>
<dbReference type="GO" id="GO:0031071">
    <property type="term" value="F:cysteine desulfurase activity"/>
    <property type="evidence" value="ECO:0007669"/>
    <property type="project" value="UniProtKB-EC"/>
</dbReference>
<comment type="catalytic activity">
    <reaction evidence="9">
        <text>(sulfur carrier)-H + L-cysteine = (sulfur carrier)-SH + L-alanine</text>
        <dbReference type="Rhea" id="RHEA:43892"/>
        <dbReference type="Rhea" id="RHEA-COMP:14737"/>
        <dbReference type="Rhea" id="RHEA-COMP:14739"/>
        <dbReference type="ChEBI" id="CHEBI:29917"/>
        <dbReference type="ChEBI" id="CHEBI:35235"/>
        <dbReference type="ChEBI" id="CHEBI:57972"/>
        <dbReference type="ChEBI" id="CHEBI:64428"/>
        <dbReference type="EC" id="2.8.1.7"/>
    </reaction>
</comment>
<evidence type="ECO:0000256" key="9">
    <source>
        <dbReference type="ARBA" id="ARBA00050776"/>
    </source>
</evidence>
<dbReference type="Gene3D" id="1.10.260.50">
    <property type="match status" value="1"/>
</dbReference>
<dbReference type="FunFam" id="3.40.640.10:FF:000084">
    <property type="entry name" value="IscS-like cysteine desulfurase"/>
    <property type="match status" value="1"/>
</dbReference>
<dbReference type="InterPro" id="IPR000192">
    <property type="entry name" value="Aminotrans_V_dom"/>
</dbReference>
<keyword evidence="5" id="KW-0479">Metal-binding</keyword>
<keyword evidence="8" id="KW-0411">Iron-sulfur</keyword>
<keyword evidence="13" id="KW-1185">Reference proteome</keyword>
<evidence type="ECO:0000313" key="12">
    <source>
        <dbReference type="EMBL" id="SEE41624.1"/>
    </source>
</evidence>
<evidence type="ECO:0000256" key="7">
    <source>
        <dbReference type="ARBA" id="ARBA00023004"/>
    </source>
</evidence>
<keyword evidence="6" id="KW-0663">Pyridoxal phosphate</keyword>
<dbReference type="Pfam" id="PF00266">
    <property type="entry name" value="Aminotran_5"/>
    <property type="match status" value="1"/>
</dbReference>
<evidence type="ECO:0000256" key="4">
    <source>
        <dbReference type="ARBA" id="ARBA00022679"/>
    </source>
</evidence>
<accession>A0A1H5INH7</accession>
<evidence type="ECO:0000256" key="10">
    <source>
        <dbReference type="RuleBase" id="RU004504"/>
    </source>
</evidence>
<name>A0A1H5INH7_9ACTN</name>
<evidence type="ECO:0000256" key="8">
    <source>
        <dbReference type="ARBA" id="ARBA00023014"/>
    </source>
</evidence>
<feature type="domain" description="Aminotransferase class V" evidence="11">
    <location>
        <begin position="6"/>
        <end position="373"/>
    </location>
</feature>
<dbReference type="InterPro" id="IPR015422">
    <property type="entry name" value="PyrdxlP-dep_Trfase_small"/>
</dbReference>
<dbReference type="RefSeq" id="WP_069114714.1">
    <property type="nucleotide sequence ID" value="NZ_FNUC01000003.1"/>
</dbReference>
<dbReference type="EMBL" id="FNUC01000003">
    <property type="protein sequence ID" value="SEE41624.1"/>
    <property type="molecule type" value="Genomic_DNA"/>
</dbReference>
<protein>
    <recommendedName>
        <fullName evidence="3">cysteine desulfurase</fullName>
        <ecNumber evidence="3">2.8.1.7</ecNumber>
    </recommendedName>
</protein>
<dbReference type="PANTHER" id="PTHR11601">
    <property type="entry name" value="CYSTEINE DESULFURYLASE FAMILY MEMBER"/>
    <property type="match status" value="1"/>
</dbReference>
<dbReference type="PROSITE" id="PS00595">
    <property type="entry name" value="AA_TRANSFER_CLASS_5"/>
    <property type="match status" value="1"/>
</dbReference>
<dbReference type="InterPro" id="IPR015424">
    <property type="entry name" value="PyrdxlP-dep_Trfase"/>
</dbReference>
<evidence type="ECO:0000256" key="5">
    <source>
        <dbReference type="ARBA" id="ARBA00022723"/>
    </source>
</evidence>
<dbReference type="Proteomes" id="UP000181980">
    <property type="component" value="Unassembled WGS sequence"/>
</dbReference>
<dbReference type="Gene3D" id="3.90.1150.10">
    <property type="entry name" value="Aspartate Aminotransferase, domain 1"/>
    <property type="match status" value="1"/>
</dbReference>
<gene>
    <name evidence="12" type="ORF">SAMN04488561_1256</name>
</gene>
<dbReference type="GO" id="GO:0051536">
    <property type="term" value="F:iron-sulfur cluster binding"/>
    <property type="evidence" value="ECO:0007669"/>
    <property type="project" value="UniProtKB-KW"/>
</dbReference>
<dbReference type="STRING" id="561176.SAMN04488561_1256"/>
<comment type="cofactor">
    <cofactor evidence="1 10">
        <name>pyridoxal 5'-phosphate</name>
        <dbReference type="ChEBI" id="CHEBI:597326"/>
    </cofactor>
</comment>
<keyword evidence="7" id="KW-0408">Iron</keyword>
<dbReference type="InterPro" id="IPR015421">
    <property type="entry name" value="PyrdxlP-dep_Trfase_major"/>
</dbReference>
<evidence type="ECO:0000313" key="13">
    <source>
        <dbReference type="Proteomes" id="UP000181980"/>
    </source>
</evidence>
<keyword evidence="4" id="KW-0808">Transferase</keyword>
<dbReference type="InterPro" id="IPR020578">
    <property type="entry name" value="Aminotrans_V_PyrdxlP_BS"/>
</dbReference>
<evidence type="ECO:0000256" key="3">
    <source>
        <dbReference type="ARBA" id="ARBA00012239"/>
    </source>
</evidence>
<dbReference type="PIRSF" id="PIRSF005572">
    <property type="entry name" value="NifS"/>
    <property type="match status" value="1"/>
</dbReference>
<dbReference type="OrthoDB" id="9808002at2"/>
<dbReference type="InterPro" id="IPR016454">
    <property type="entry name" value="Cysteine_dSase"/>
</dbReference>
<reference evidence="13" key="1">
    <citation type="submission" date="2016-10" db="EMBL/GenBank/DDBJ databases">
        <authorList>
            <person name="Varghese N."/>
            <person name="Submissions S."/>
        </authorList>
    </citation>
    <scope>NUCLEOTIDE SEQUENCE [LARGE SCALE GENOMIC DNA]</scope>
    <source>
        <strain evidence="13">DSM 45237</strain>
    </source>
</reference>
<dbReference type="SUPFAM" id="SSF53383">
    <property type="entry name" value="PLP-dependent transferases"/>
    <property type="match status" value="1"/>
</dbReference>
<dbReference type="GO" id="GO:0046872">
    <property type="term" value="F:metal ion binding"/>
    <property type="evidence" value="ECO:0007669"/>
    <property type="project" value="UniProtKB-KW"/>
</dbReference>
<dbReference type="AlphaFoldDB" id="A0A1H5INH7"/>
<proteinExistence type="inferred from homology"/>
<dbReference type="Gene3D" id="3.40.640.10">
    <property type="entry name" value="Type I PLP-dependent aspartate aminotransferase-like (Major domain)"/>
    <property type="match status" value="1"/>
</dbReference>
<evidence type="ECO:0000256" key="6">
    <source>
        <dbReference type="ARBA" id="ARBA00022898"/>
    </source>
</evidence>
<comment type="similarity">
    <text evidence="2">Belongs to the class-V pyridoxal-phosphate-dependent aminotransferase family. NifS/IscS subfamily.</text>
</comment>